<keyword evidence="9" id="KW-0492">Microsome</keyword>
<evidence type="ECO:0000256" key="7">
    <source>
        <dbReference type="ARBA" id="ARBA00022723"/>
    </source>
</evidence>
<comment type="cofactor">
    <cofactor evidence="1">
        <name>heme</name>
        <dbReference type="ChEBI" id="CHEBI:30413"/>
    </cofactor>
</comment>
<comment type="subcellular location">
    <subcellularLocation>
        <location evidence="4">Endoplasmic reticulum membrane</location>
        <topology evidence="4">Peripheral membrane protein</topology>
    </subcellularLocation>
    <subcellularLocation>
        <location evidence="3">Microsome membrane</location>
        <topology evidence="3">Peripheral membrane protein</topology>
    </subcellularLocation>
</comment>
<evidence type="ECO:0000256" key="3">
    <source>
        <dbReference type="ARBA" id="ARBA00004174"/>
    </source>
</evidence>
<evidence type="ECO:0000256" key="6">
    <source>
        <dbReference type="ARBA" id="ARBA00022617"/>
    </source>
</evidence>
<evidence type="ECO:0000256" key="2">
    <source>
        <dbReference type="ARBA" id="ARBA00003690"/>
    </source>
</evidence>
<evidence type="ECO:0000256" key="9">
    <source>
        <dbReference type="ARBA" id="ARBA00022848"/>
    </source>
</evidence>
<accession>A0AAJ7SD82</accession>
<dbReference type="Gene3D" id="1.10.630.10">
    <property type="entry name" value="Cytochrome P450"/>
    <property type="match status" value="1"/>
</dbReference>
<keyword evidence="8" id="KW-0256">Endoplasmic reticulum</keyword>
<evidence type="ECO:0000313" key="15">
    <source>
        <dbReference type="RefSeq" id="XP_026675305.1"/>
    </source>
</evidence>
<dbReference type="GO" id="GO:0016705">
    <property type="term" value="F:oxidoreductase activity, acting on paired donors, with incorporation or reduction of molecular oxygen"/>
    <property type="evidence" value="ECO:0007669"/>
    <property type="project" value="InterPro"/>
</dbReference>
<evidence type="ECO:0000256" key="5">
    <source>
        <dbReference type="ARBA" id="ARBA00010617"/>
    </source>
</evidence>
<keyword evidence="12" id="KW-0503">Monooxygenase</keyword>
<dbReference type="InterPro" id="IPR036396">
    <property type="entry name" value="Cyt_P450_sf"/>
</dbReference>
<dbReference type="InterPro" id="IPR050196">
    <property type="entry name" value="Cytochrome_P450_Monoox"/>
</dbReference>
<keyword evidence="14" id="KW-1185">Reference proteome</keyword>
<evidence type="ECO:0000256" key="12">
    <source>
        <dbReference type="ARBA" id="ARBA00023033"/>
    </source>
</evidence>
<keyword evidence="13" id="KW-0472">Membrane</keyword>
<dbReference type="RefSeq" id="XP_026675305.1">
    <property type="nucleotide sequence ID" value="XM_026819504.1"/>
</dbReference>
<dbReference type="Pfam" id="PF00067">
    <property type="entry name" value="p450"/>
    <property type="match status" value="1"/>
</dbReference>
<dbReference type="GO" id="GO:0005789">
    <property type="term" value="C:endoplasmic reticulum membrane"/>
    <property type="evidence" value="ECO:0007669"/>
    <property type="project" value="UniProtKB-SubCell"/>
</dbReference>
<dbReference type="SUPFAM" id="SSF48264">
    <property type="entry name" value="Cytochrome P450"/>
    <property type="match status" value="1"/>
</dbReference>
<sequence>MTKWGREFEGMYLVWVGMRPFIFLYKSEAIQPLLSSSVHIDKSLEYQYLRPWLGNGLLTSTGDHWHCRRKLLTPTFHSGLLDVYLKTVIRESEILVSCLRNEVGKTEFDVVPYAKRAALDIICGESPICSFRHR</sequence>
<evidence type="ECO:0000313" key="14">
    <source>
        <dbReference type="Proteomes" id="UP000694925"/>
    </source>
</evidence>
<dbReference type="GO" id="GO:0005506">
    <property type="term" value="F:iron ion binding"/>
    <property type="evidence" value="ECO:0007669"/>
    <property type="project" value="InterPro"/>
</dbReference>
<dbReference type="Proteomes" id="UP000694925">
    <property type="component" value="Unplaced"/>
</dbReference>
<comment type="similarity">
    <text evidence="5">Belongs to the cytochrome P450 family.</text>
</comment>
<dbReference type="GO" id="GO:0020037">
    <property type="term" value="F:heme binding"/>
    <property type="evidence" value="ECO:0007669"/>
    <property type="project" value="InterPro"/>
</dbReference>
<evidence type="ECO:0000256" key="8">
    <source>
        <dbReference type="ARBA" id="ARBA00022824"/>
    </source>
</evidence>
<proteinExistence type="inferred from homology"/>
<evidence type="ECO:0000256" key="11">
    <source>
        <dbReference type="ARBA" id="ARBA00023004"/>
    </source>
</evidence>
<keyword evidence="6" id="KW-0349">Heme</keyword>
<keyword evidence="7" id="KW-0479">Metal-binding</keyword>
<dbReference type="InterPro" id="IPR001128">
    <property type="entry name" value="Cyt_P450"/>
</dbReference>
<evidence type="ECO:0000256" key="10">
    <source>
        <dbReference type="ARBA" id="ARBA00023002"/>
    </source>
</evidence>
<organism evidence="14 15">
    <name type="scientific">Ceratina calcarata</name>
    <dbReference type="NCBI Taxonomy" id="156304"/>
    <lineage>
        <taxon>Eukaryota</taxon>
        <taxon>Metazoa</taxon>
        <taxon>Ecdysozoa</taxon>
        <taxon>Arthropoda</taxon>
        <taxon>Hexapoda</taxon>
        <taxon>Insecta</taxon>
        <taxon>Pterygota</taxon>
        <taxon>Neoptera</taxon>
        <taxon>Endopterygota</taxon>
        <taxon>Hymenoptera</taxon>
        <taxon>Apocrita</taxon>
        <taxon>Aculeata</taxon>
        <taxon>Apoidea</taxon>
        <taxon>Anthophila</taxon>
        <taxon>Apidae</taxon>
        <taxon>Ceratina</taxon>
        <taxon>Zadontomerus</taxon>
    </lineage>
</organism>
<dbReference type="KEGG" id="ccal:108632224"/>
<name>A0AAJ7SD82_9HYME</name>
<comment type="function">
    <text evidence="2">May be involved in the metabolism of insect hormones and in the breakdown of synthetic insecticides.</text>
</comment>
<protein>
    <submittedName>
        <fullName evidence="15">Cytochrome P450 4C1-like</fullName>
    </submittedName>
</protein>
<dbReference type="GeneID" id="108632224"/>
<keyword evidence="11" id="KW-0408">Iron</keyword>
<keyword evidence="10" id="KW-0560">Oxidoreductase</keyword>
<dbReference type="GO" id="GO:0004497">
    <property type="term" value="F:monooxygenase activity"/>
    <property type="evidence" value="ECO:0007669"/>
    <property type="project" value="UniProtKB-KW"/>
</dbReference>
<dbReference type="PANTHER" id="PTHR24291">
    <property type="entry name" value="CYTOCHROME P450 FAMILY 4"/>
    <property type="match status" value="1"/>
</dbReference>
<gene>
    <name evidence="15" type="primary">LOC108632224</name>
</gene>
<evidence type="ECO:0000256" key="13">
    <source>
        <dbReference type="ARBA" id="ARBA00023136"/>
    </source>
</evidence>
<dbReference type="PANTHER" id="PTHR24291:SF189">
    <property type="entry name" value="CYTOCHROME P450 4C3-RELATED"/>
    <property type="match status" value="1"/>
</dbReference>
<dbReference type="AlphaFoldDB" id="A0AAJ7SD82"/>
<evidence type="ECO:0000256" key="1">
    <source>
        <dbReference type="ARBA" id="ARBA00001971"/>
    </source>
</evidence>
<evidence type="ECO:0000256" key="4">
    <source>
        <dbReference type="ARBA" id="ARBA00004406"/>
    </source>
</evidence>
<reference evidence="15" key="1">
    <citation type="submission" date="2025-08" db="UniProtKB">
        <authorList>
            <consortium name="RefSeq"/>
        </authorList>
    </citation>
    <scope>IDENTIFICATION</scope>
    <source>
        <tissue evidence="15">Whole body</tissue>
    </source>
</reference>